<dbReference type="GO" id="GO:0012505">
    <property type="term" value="C:endomembrane system"/>
    <property type="evidence" value="ECO:0007669"/>
    <property type="project" value="TreeGrafter"/>
</dbReference>
<evidence type="ECO:0000256" key="5">
    <source>
        <dbReference type="ARBA" id="ARBA00022958"/>
    </source>
</evidence>
<evidence type="ECO:0000313" key="15">
    <source>
        <dbReference type="RefSeq" id="XP_004500578.1"/>
    </source>
</evidence>
<feature type="domain" description="Cation/H+ exchanger transmembrane" evidence="11">
    <location>
        <begin position="51"/>
        <end position="425"/>
    </location>
</feature>
<feature type="transmembrane region" description="Helical" evidence="10">
    <location>
        <begin position="129"/>
        <end position="152"/>
    </location>
</feature>
<keyword evidence="4 10" id="KW-0812">Transmembrane</keyword>
<feature type="transmembrane region" description="Helical" evidence="10">
    <location>
        <begin position="232"/>
        <end position="256"/>
    </location>
</feature>
<dbReference type="PANTHER" id="PTHR32468">
    <property type="entry name" value="CATION/H + ANTIPORTER"/>
    <property type="match status" value="1"/>
</dbReference>
<protein>
    <submittedName>
        <fullName evidence="15">Cation/H(+) antiporter 14-like isoform X1</fullName>
    </submittedName>
</protein>
<feature type="transmembrane region" description="Helical" evidence="10">
    <location>
        <begin position="345"/>
        <end position="366"/>
    </location>
</feature>
<dbReference type="GO" id="GO:0006885">
    <property type="term" value="P:regulation of pH"/>
    <property type="evidence" value="ECO:0007669"/>
    <property type="project" value="TreeGrafter"/>
</dbReference>
<feature type="transmembrane region" description="Helical" evidence="10">
    <location>
        <begin position="311"/>
        <end position="333"/>
    </location>
</feature>
<reference evidence="14" key="1">
    <citation type="journal article" date="2013" name="Nat. Biotechnol.">
        <title>Draft genome sequence of chickpea (Cicer arietinum) provides a resource for trait improvement.</title>
        <authorList>
            <person name="Varshney R.K."/>
            <person name="Song C."/>
            <person name="Saxena R.K."/>
            <person name="Azam S."/>
            <person name="Yu S."/>
            <person name="Sharpe A.G."/>
            <person name="Cannon S."/>
            <person name="Baek J."/>
            <person name="Rosen B.D."/>
            <person name="Tar'an B."/>
            <person name="Millan T."/>
            <person name="Zhang X."/>
            <person name="Ramsay L.D."/>
            <person name="Iwata A."/>
            <person name="Wang Y."/>
            <person name="Nelson W."/>
            <person name="Farmer A.D."/>
            <person name="Gaur P.M."/>
            <person name="Soderlund C."/>
            <person name="Penmetsa R.V."/>
            <person name="Xu C."/>
            <person name="Bharti A.K."/>
            <person name="He W."/>
            <person name="Winter P."/>
            <person name="Zhao S."/>
            <person name="Hane J.K."/>
            <person name="Carrasquilla-Garcia N."/>
            <person name="Condie J.A."/>
            <person name="Upadhyaya H.D."/>
            <person name="Luo M.C."/>
            <person name="Thudi M."/>
            <person name="Gowda C.L."/>
            <person name="Singh N.P."/>
            <person name="Lichtenzveig J."/>
            <person name="Gali K.K."/>
            <person name="Rubio J."/>
            <person name="Nadarajan N."/>
            <person name="Dolezel J."/>
            <person name="Bansal K.C."/>
            <person name="Xu X."/>
            <person name="Edwards D."/>
            <person name="Zhang G."/>
            <person name="Kahl G."/>
            <person name="Gil J."/>
            <person name="Singh K.B."/>
            <person name="Datta S.K."/>
            <person name="Jackson S.A."/>
            <person name="Wang J."/>
            <person name="Cook D.R."/>
        </authorList>
    </citation>
    <scope>NUCLEOTIDE SEQUENCE [LARGE SCALE GENOMIC DNA]</scope>
    <source>
        <strain evidence="14">cv. CDC Frontier</strain>
    </source>
</reference>
<comment type="similarity">
    <text evidence="9">Belongs to the monovalent cation:proton antiporter 2 (CPA2) transporter (TC 2.A.37) family. CHX (TC 2.A.37.4) subfamily.</text>
</comment>
<dbReference type="GO" id="GO:0015297">
    <property type="term" value="F:antiporter activity"/>
    <property type="evidence" value="ECO:0007669"/>
    <property type="project" value="InterPro"/>
</dbReference>
<evidence type="ECO:0000256" key="1">
    <source>
        <dbReference type="ARBA" id="ARBA00004141"/>
    </source>
</evidence>
<dbReference type="PaxDb" id="3827-XP_004500578.1"/>
<gene>
    <name evidence="15" type="primary">LOC101501505</name>
</gene>
<dbReference type="InterPro" id="IPR057290">
    <property type="entry name" value="CHX17_C"/>
</dbReference>
<evidence type="ECO:0000313" key="14">
    <source>
        <dbReference type="Proteomes" id="UP000087171"/>
    </source>
</evidence>
<feature type="transmembrane region" description="Helical" evidence="10">
    <location>
        <begin position="37"/>
        <end position="56"/>
    </location>
</feature>
<sequence length="806" mass="89365">MENALGNTSIMLCYNPLDTTHKSVWSLGNPLGSPTSLLFFQISLITIVTQFLYACLKPLGQTSLVSQILGGLVFGPSLLGHKKMLTDILFPLKGSLVLHTMANFCINFFFFICCVKMDATTVLKAEKQAITIGVSVFSLTFGVPLGLAFALKTYVSMDKTLSDSLPMIAISQSLTVFISISVLLSELKILNTDVGRLTLSSAMFSDVISFSMTVVLFAVLQGKTVNMLKLVWIILSIIALLVVIIYVMRPTIVWIVNRLNGTPIDEFCMLFIFLCVLTTALFSESIGQHSAMGPIILGLAVPEGPPLGTSLISKMETVACGFLYPIYLAVSGLQTDVFKINIRSTWIVTIIVLVSFIVKIGAVMLPGYYYNVPMKDCFVIGLLLNGRGIAELTMYNIWKEDKILTEQEFSLMVVSILVINATIAPLIKFLFDPSAQYHSGKKCSIQHTKRDSELRIMVCIYKDENIPTMLNILEASCASTESNVTAIALLLVELLGRSRPILVAHQQHGTLQSTPCNSTQLDNALKQYVTLNEGCAYVQSFTSISDFNTIHDDVCLISLDRGANMILMPFHKRWEIDGTVEINNRAIQTVNIKVLERAPCSVGILIDRGILSCSPSLLLAKAPYYVAVLFIGGADDAEALAYASRMSRHECVNVTVVWFLVFGEENSKDRKRDSDLVDEYRYYNVGNKRFEINEEVVKDAIELSSCIRRRIDYFDLVMVGRWHSQSILLHGHDQWSECPELGVIGDMLASQDFVTKASILVVQQQRMGVRLVKNNLNVMPNQRDQLAHGVLMDETRTTSCTISVNT</sequence>
<evidence type="ECO:0000256" key="7">
    <source>
        <dbReference type="ARBA" id="ARBA00023065"/>
    </source>
</evidence>
<keyword evidence="3" id="KW-0633">Potassium transport</keyword>
<dbReference type="InterPro" id="IPR050794">
    <property type="entry name" value="CPA2_transporter"/>
</dbReference>
<evidence type="ECO:0000259" key="12">
    <source>
        <dbReference type="Pfam" id="PF23256"/>
    </source>
</evidence>
<feature type="domain" description="Cation/H(+) antiporter central" evidence="12">
    <location>
        <begin position="520"/>
        <end position="610"/>
    </location>
</feature>
<evidence type="ECO:0000259" key="13">
    <source>
        <dbReference type="Pfam" id="PF23259"/>
    </source>
</evidence>
<dbReference type="Gene3D" id="1.20.1530.20">
    <property type="match status" value="1"/>
</dbReference>
<feature type="transmembrane region" description="Helical" evidence="10">
    <location>
        <begin position="268"/>
        <end position="291"/>
    </location>
</feature>
<feature type="transmembrane region" description="Helical" evidence="10">
    <location>
        <begin position="63"/>
        <end position="81"/>
    </location>
</feature>
<keyword evidence="8 10" id="KW-0472">Membrane</keyword>
<name>A0A1S2Y8M0_CICAR</name>
<dbReference type="Pfam" id="PF00999">
    <property type="entry name" value="Na_H_Exchanger"/>
    <property type="match status" value="1"/>
</dbReference>
<keyword evidence="2" id="KW-0813">Transport</keyword>
<feature type="transmembrane region" description="Helical" evidence="10">
    <location>
        <begin position="409"/>
        <end position="431"/>
    </location>
</feature>
<accession>A0A1S2Y8M0</accession>
<dbReference type="PANTHER" id="PTHR32468:SF35">
    <property type="entry name" value="CATION_H+ EXCHANGER DOMAIN-CONTAINING PROTEIN"/>
    <property type="match status" value="1"/>
</dbReference>
<evidence type="ECO:0000256" key="6">
    <source>
        <dbReference type="ARBA" id="ARBA00022989"/>
    </source>
</evidence>
<keyword evidence="14" id="KW-1185">Reference proteome</keyword>
<evidence type="ECO:0000259" key="11">
    <source>
        <dbReference type="Pfam" id="PF00999"/>
    </source>
</evidence>
<evidence type="ECO:0000256" key="4">
    <source>
        <dbReference type="ARBA" id="ARBA00022692"/>
    </source>
</evidence>
<feature type="domain" description="Cation/H(+) antiporter C-terminal" evidence="13">
    <location>
        <begin position="626"/>
        <end position="765"/>
    </location>
</feature>
<dbReference type="Proteomes" id="UP000087171">
    <property type="component" value="Chromosome Ca5"/>
</dbReference>
<evidence type="ECO:0000256" key="2">
    <source>
        <dbReference type="ARBA" id="ARBA00022448"/>
    </source>
</evidence>
<dbReference type="Pfam" id="PF23256">
    <property type="entry name" value="CHX17_2nd"/>
    <property type="match status" value="1"/>
</dbReference>
<feature type="transmembrane region" description="Helical" evidence="10">
    <location>
        <begin position="197"/>
        <end position="220"/>
    </location>
</feature>
<evidence type="ECO:0000256" key="9">
    <source>
        <dbReference type="ARBA" id="ARBA00038341"/>
    </source>
</evidence>
<keyword evidence="6 10" id="KW-1133">Transmembrane helix</keyword>
<keyword evidence="7" id="KW-0406">Ion transport</keyword>
<dbReference type="InterPro" id="IPR038770">
    <property type="entry name" value="Na+/solute_symporter_sf"/>
</dbReference>
<dbReference type="KEGG" id="cam:101501505"/>
<dbReference type="InterPro" id="IPR006153">
    <property type="entry name" value="Cation/H_exchanger_TM"/>
</dbReference>
<dbReference type="RefSeq" id="XP_004500578.1">
    <property type="nucleotide sequence ID" value="XM_004500521.3"/>
</dbReference>
<dbReference type="InterPro" id="IPR057291">
    <property type="entry name" value="CHX17_2nd"/>
</dbReference>
<comment type="subcellular location">
    <subcellularLocation>
        <location evidence="1">Membrane</location>
        <topology evidence="1">Multi-pass membrane protein</topology>
    </subcellularLocation>
</comment>
<evidence type="ECO:0000256" key="3">
    <source>
        <dbReference type="ARBA" id="ARBA00022538"/>
    </source>
</evidence>
<dbReference type="Pfam" id="PF23259">
    <property type="entry name" value="CHX17_C"/>
    <property type="match status" value="1"/>
</dbReference>
<dbReference type="GeneID" id="101501505"/>
<evidence type="ECO:0000256" key="8">
    <source>
        <dbReference type="ARBA" id="ARBA00023136"/>
    </source>
</evidence>
<proteinExistence type="inferred from homology"/>
<feature type="transmembrane region" description="Helical" evidence="10">
    <location>
        <begin position="164"/>
        <end position="185"/>
    </location>
</feature>
<feature type="transmembrane region" description="Helical" evidence="10">
    <location>
        <begin position="378"/>
        <end position="397"/>
    </location>
</feature>
<organism evidence="14 15">
    <name type="scientific">Cicer arietinum</name>
    <name type="common">Chickpea</name>
    <name type="synonym">Garbanzo</name>
    <dbReference type="NCBI Taxonomy" id="3827"/>
    <lineage>
        <taxon>Eukaryota</taxon>
        <taxon>Viridiplantae</taxon>
        <taxon>Streptophyta</taxon>
        <taxon>Embryophyta</taxon>
        <taxon>Tracheophyta</taxon>
        <taxon>Spermatophyta</taxon>
        <taxon>Magnoliopsida</taxon>
        <taxon>eudicotyledons</taxon>
        <taxon>Gunneridae</taxon>
        <taxon>Pentapetalae</taxon>
        <taxon>rosids</taxon>
        <taxon>fabids</taxon>
        <taxon>Fabales</taxon>
        <taxon>Fabaceae</taxon>
        <taxon>Papilionoideae</taxon>
        <taxon>50 kb inversion clade</taxon>
        <taxon>NPAAA clade</taxon>
        <taxon>Hologalegina</taxon>
        <taxon>IRL clade</taxon>
        <taxon>Cicereae</taxon>
        <taxon>Cicer</taxon>
    </lineage>
</organism>
<dbReference type="AlphaFoldDB" id="A0A1S2Y8M0"/>
<dbReference type="GO" id="GO:0016020">
    <property type="term" value="C:membrane"/>
    <property type="evidence" value="ECO:0007669"/>
    <property type="project" value="UniProtKB-SubCell"/>
</dbReference>
<dbReference type="GO" id="GO:1902600">
    <property type="term" value="P:proton transmembrane transport"/>
    <property type="evidence" value="ECO:0007669"/>
    <property type="project" value="InterPro"/>
</dbReference>
<feature type="transmembrane region" description="Helical" evidence="10">
    <location>
        <begin position="96"/>
        <end position="117"/>
    </location>
</feature>
<evidence type="ECO:0000256" key="10">
    <source>
        <dbReference type="SAM" id="Phobius"/>
    </source>
</evidence>
<dbReference type="OrthoDB" id="2687058at2759"/>
<dbReference type="eggNOG" id="KOG1650">
    <property type="taxonomic scope" value="Eukaryota"/>
</dbReference>
<keyword evidence="5" id="KW-0630">Potassium</keyword>
<dbReference type="GO" id="GO:0006813">
    <property type="term" value="P:potassium ion transport"/>
    <property type="evidence" value="ECO:0007669"/>
    <property type="project" value="UniProtKB-KW"/>
</dbReference>
<reference evidence="15" key="2">
    <citation type="submission" date="2025-08" db="UniProtKB">
        <authorList>
            <consortium name="RefSeq"/>
        </authorList>
    </citation>
    <scope>IDENTIFICATION</scope>
    <source>
        <tissue evidence="15">Etiolated seedlings</tissue>
    </source>
</reference>